<dbReference type="Proteomes" id="UP000176185">
    <property type="component" value="Unassembled WGS sequence"/>
</dbReference>
<dbReference type="AlphaFoldDB" id="A0A1F4XF31"/>
<sequence length="580" mass="64742">MKKHFAAFILALFVGAIYVGPDVYNTYTPGYQGIVMADSGDADFYFTVINKSYESRGLVRDPFHYEYRDSGNPFQYFPIEFVLGKVGKALGLRIDELAIAAEFFFPALLTLLLYAFAYGISGSRLTAIAVAAAMLLGTELVHPNGISNLFRNFIFRGEFSEFLSYSRPVNPQVSGLFFFAALGALLHLLRAPRSAWAIALAGVSVGILAYIYPYFWMFAFVALGVMGLYALAMRNWPLFFATCASGFVAALVMMPFLVANLSIFVHGGGSQLTQAIPTHRVIVEKVILLPLFLYSIIFLWGWWSRGRGVVGEWAAAFAQKYLFVLLLLIAGVIVSNHQVITGKLVFQQHFHFFTNIPMFVLAMTFLAMESLTLVPKVWRVLTVVALVVVCGWFALGVQVASYRAHSEDSARHQALAPMFAYLRAQGPGTVTLTNYYLATRLTIYTQGFTYMGGYDATFAVPKSQLVHDYFVMLALQGVAAGEVQTYLYGHRDEVGALLFIGTYWRDLCGSYGCFPDSVLDALVPQYQKFLSQPLSQTIKTHKIDFILWDFKMEPEWRLKGLITEPAVVESGDFKLYAIKK</sequence>
<keyword evidence="1" id="KW-0812">Transmembrane</keyword>
<evidence type="ECO:0008006" key="4">
    <source>
        <dbReference type="Google" id="ProtNLM"/>
    </source>
</evidence>
<feature type="transmembrane region" description="Helical" evidence="1">
    <location>
        <begin position="169"/>
        <end position="189"/>
    </location>
</feature>
<evidence type="ECO:0000313" key="3">
    <source>
        <dbReference type="Proteomes" id="UP000176185"/>
    </source>
</evidence>
<feature type="transmembrane region" description="Helical" evidence="1">
    <location>
        <begin position="238"/>
        <end position="265"/>
    </location>
</feature>
<reference evidence="2 3" key="1">
    <citation type="journal article" date="2016" name="Nat. Commun.">
        <title>Thousands of microbial genomes shed light on interconnected biogeochemical processes in an aquifer system.</title>
        <authorList>
            <person name="Anantharaman K."/>
            <person name="Brown C.T."/>
            <person name="Hug L.A."/>
            <person name="Sharon I."/>
            <person name="Castelle C.J."/>
            <person name="Probst A.J."/>
            <person name="Thomas B.C."/>
            <person name="Singh A."/>
            <person name="Wilkins M.J."/>
            <person name="Karaoz U."/>
            <person name="Brodie E.L."/>
            <person name="Williams K.H."/>
            <person name="Hubbard S.S."/>
            <person name="Banfield J.F."/>
        </authorList>
    </citation>
    <scope>NUCLEOTIDE SEQUENCE [LARGE SCALE GENOMIC DNA]</scope>
</reference>
<comment type="caution">
    <text evidence="2">The sequence shown here is derived from an EMBL/GenBank/DDBJ whole genome shotgun (WGS) entry which is preliminary data.</text>
</comment>
<feature type="transmembrane region" description="Helical" evidence="1">
    <location>
        <begin position="323"/>
        <end position="340"/>
    </location>
</feature>
<keyword evidence="1" id="KW-1133">Transmembrane helix</keyword>
<protein>
    <recommendedName>
        <fullName evidence="4">Glycosyltransferase RgtA/B/C/D-like domain-containing protein</fullName>
    </recommendedName>
</protein>
<evidence type="ECO:0000256" key="1">
    <source>
        <dbReference type="SAM" id="Phobius"/>
    </source>
</evidence>
<feature type="transmembrane region" description="Helical" evidence="1">
    <location>
        <begin position="286"/>
        <end position="303"/>
    </location>
</feature>
<evidence type="ECO:0000313" key="2">
    <source>
        <dbReference type="EMBL" id="OGC80260.1"/>
    </source>
</evidence>
<gene>
    <name evidence="2" type="ORF">A2943_00080</name>
</gene>
<feature type="transmembrane region" description="Helical" evidence="1">
    <location>
        <begin position="125"/>
        <end position="142"/>
    </location>
</feature>
<dbReference type="STRING" id="1797243.A2943_00080"/>
<feature type="transmembrane region" description="Helical" evidence="1">
    <location>
        <begin position="352"/>
        <end position="374"/>
    </location>
</feature>
<name>A0A1F4XF31_9BACT</name>
<proteinExistence type="predicted"/>
<accession>A0A1F4XF31</accession>
<dbReference type="EMBL" id="MEWX01000026">
    <property type="protein sequence ID" value="OGC80260.1"/>
    <property type="molecule type" value="Genomic_DNA"/>
</dbReference>
<keyword evidence="1" id="KW-0472">Membrane</keyword>
<feature type="transmembrane region" description="Helical" evidence="1">
    <location>
        <begin position="380"/>
        <end position="402"/>
    </location>
</feature>
<organism evidence="2 3">
    <name type="scientific">Candidatus Adlerbacteria bacterium RIFCSPLOWO2_01_FULL_51_16</name>
    <dbReference type="NCBI Taxonomy" id="1797243"/>
    <lineage>
        <taxon>Bacteria</taxon>
        <taxon>Candidatus Adleribacteriota</taxon>
    </lineage>
</organism>
<feature type="transmembrane region" description="Helical" evidence="1">
    <location>
        <begin position="97"/>
        <end position="118"/>
    </location>
</feature>